<evidence type="ECO:0000313" key="2">
    <source>
        <dbReference type="Proteomes" id="UP000653454"/>
    </source>
</evidence>
<reference evidence="1" key="1">
    <citation type="submission" date="2020-11" db="EMBL/GenBank/DDBJ databases">
        <authorList>
            <person name="Whiteford S."/>
        </authorList>
    </citation>
    <scope>NUCLEOTIDE SEQUENCE</scope>
</reference>
<proteinExistence type="predicted"/>
<name>A0A8S4E8U1_PLUXY</name>
<protein>
    <submittedName>
        <fullName evidence="1">(diamondback moth) hypothetical protein</fullName>
    </submittedName>
</protein>
<evidence type="ECO:0000313" key="1">
    <source>
        <dbReference type="EMBL" id="CAG9112185.1"/>
    </source>
</evidence>
<accession>A0A8S4E8U1</accession>
<sequence length="649" mass="70130">MDHQLDDSLNLDGAMGVDFEHSVDVVDSQSTLALEGSSHMDGISMEFENIEEQPMLMETVNEETVGLMGEEYTLSSDHDFNVQSSQDLETTIIDANQQNIMTSESIMDLQFEPKHIPTPTASTSTQRISIKAITPRATASMPRQVAIAPKPTPVAKQTLVAGKHFTIAPRTVTAIAPKPMTAVPRMGVVKKLALSGVMPGQKAGQTVIAQIGKQLVMMPTGGGQKIKLVQSSGGQPMQAQLISTKNIINAQTGKKQVMAKVVMQPNQASALSASDQPAVITKLTPAGAAGAPRFVTMQQKTVPISMANSKVVMGSPTSSGLRFSRPKQQIITVKSSPSKIAPAIKGVSGQKVVVGNPFKNLVLKTAIPHKTAQIMKPDGQTINLSSGQRQQIQTVNGVQYIRLVTNSTYPSKVNVAPVGSKQHQALSMSSKTFLIQDSKGNLIQMSASKVLGSQPPPLVVTAGAHKVSGKQPQKLVRIAPVMTKTSQSNTTTLTSARPGQSLLAPVRVKEEVREAPEPEYSLRYPDTEDSKESLRALLEGATVEHHQQEVEVDYEPLPSPIPREEVTITTEEEESRMHDGSAEHPLIVVPADEPAQYEEQVDHSTEHDDSFRVGRYMAEVLQSEPPSPPENENGNNYVLFLKRVNKQTI</sequence>
<dbReference type="AlphaFoldDB" id="A0A8S4E8U1"/>
<gene>
    <name evidence="1" type="ORF">PLXY2_LOCUS4837</name>
</gene>
<dbReference type="Proteomes" id="UP000653454">
    <property type="component" value="Unassembled WGS sequence"/>
</dbReference>
<comment type="caution">
    <text evidence="1">The sequence shown here is derived from an EMBL/GenBank/DDBJ whole genome shotgun (WGS) entry which is preliminary data.</text>
</comment>
<organism evidence="1 2">
    <name type="scientific">Plutella xylostella</name>
    <name type="common">Diamondback moth</name>
    <name type="synonym">Plutella maculipennis</name>
    <dbReference type="NCBI Taxonomy" id="51655"/>
    <lineage>
        <taxon>Eukaryota</taxon>
        <taxon>Metazoa</taxon>
        <taxon>Ecdysozoa</taxon>
        <taxon>Arthropoda</taxon>
        <taxon>Hexapoda</taxon>
        <taxon>Insecta</taxon>
        <taxon>Pterygota</taxon>
        <taxon>Neoptera</taxon>
        <taxon>Endopterygota</taxon>
        <taxon>Lepidoptera</taxon>
        <taxon>Glossata</taxon>
        <taxon>Ditrysia</taxon>
        <taxon>Yponomeutoidea</taxon>
        <taxon>Plutellidae</taxon>
        <taxon>Plutella</taxon>
    </lineage>
</organism>
<keyword evidence="2" id="KW-1185">Reference proteome</keyword>
<dbReference type="EMBL" id="CAJHNJ030000013">
    <property type="protein sequence ID" value="CAG9112185.1"/>
    <property type="molecule type" value="Genomic_DNA"/>
</dbReference>